<gene>
    <name evidence="1" type="ORF">QNI16_02910</name>
</gene>
<proteinExistence type="predicted"/>
<accession>A0AAE3U6T0</accession>
<dbReference type="AlphaFoldDB" id="A0AAE3U6T0"/>
<name>A0AAE3U6T0_9BACT</name>
<dbReference type="EMBL" id="JASJOS010000001">
    <property type="protein sequence ID" value="MDJ1479418.1"/>
    <property type="molecule type" value="Genomic_DNA"/>
</dbReference>
<evidence type="ECO:0000313" key="1">
    <source>
        <dbReference type="EMBL" id="MDJ1479418.1"/>
    </source>
</evidence>
<organism evidence="1 2">
    <name type="scientific">Xanthocytophaga flava</name>
    <dbReference type="NCBI Taxonomy" id="3048013"/>
    <lineage>
        <taxon>Bacteria</taxon>
        <taxon>Pseudomonadati</taxon>
        <taxon>Bacteroidota</taxon>
        <taxon>Cytophagia</taxon>
        <taxon>Cytophagales</taxon>
        <taxon>Rhodocytophagaceae</taxon>
        <taxon>Xanthocytophaga</taxon>
    </lineage>
</organism>
<comment type="caution">
    <text evidence="1">The sequence shown here is derived from an EMBL/GenBank/DDBJ whole genome shotgun (WGS) entry which is preliminary data.</text>
</comment>
<reference evidence="1" key="1">
    <citation type="submission" date="2023-05" db="EMBL/GenBank/DDBJ databases">
        <authorList>
            <person name="Zhang X."/>
        </authorList>
    </citation>
    <scope>NUCLEOTIDE SEQUENCE</scope>
    <source>
        <strain evidence="1">YF14B1</strain>
    </source>
</reference>
<protein>
    <submittedName>
        <fullName evidence="1">Uncharacterized protein</fullName>
    </submittedName>
</protein>
<dbReference type="RefSeq" id="WP_313975576.1">
    <property type="nucleotide sequence ID" value="NZ_JASJOS010000001.1"/>
</dbReference>
<evidence type="ECO:0000313" key="2">
    <source>
        <dbReference type="Proteomes" id="UP001241110"/>
    </source>
</evidence>
<dbReference type="Proteomes" id="UP001241110">
    <property type="component" value="Unassembled WGS sequence"/>
</dbReference>
<sequence>MDNNYTDTLLLSLKNDFDVYKINFQTIWQEIESQVIIWRLASNHMVFLDVFHPEMYWEDNAKWLDERPEDRTEYVKVGLTSESKVIVEKAAEYEKRYLYLPDGDMVSLQSDYSNTLDGIEKLVFYRGQPEWYLQYNKKKDSIQASKYSYTDNKITKIESFTDVQQTAEYVITYTKDRVLDSIRRITPIASDHQNFLIYKRNPFSMEELSTILINQTTNHIVQAIRGLDIQDPVYCIILVLFDAFGNKDWFPPGLLLGLERGKRQWNIDEWGNWNLDGNDFDFSLQLTDSDLVELHQLFMQECVIHKYYDLPSIVLKQIAQELRKREIYTIIPATNDFAVLAFDSDSPSLAESLEGIYCEEEINVLLEKWKMNE</sequence>